<accession>E1YCF2</accession>
<proteinExistence type="inferred from homology"/>
<evidence type="ECO:0000256" key="1">
    <source>
        <dbReference type="PIRNR" id="PIRNR012524"/>
    </source>
</evidence>
<gene>
    <name evidence="4" type="ORF">N47_G35700</name>
</gene>
<dbReference type="PANTHER" id="PTHR37296:SF1">
    <property type="entry name" value="CONSERVED VIRULENCE FACTOR B"/>
    <property type="match status" value="1"/>
</dbReference>
<dbReference type="Pfam" id="PF17783">
    <property type="entry name" value="WHD_CvfB"/>
    <property type="match status" value="1"/>
</dbReference>
<dbReference type="PANTHER" id="PTHR37296">
    <property type="entry name" value="CONSERVED VIRULENCE FACTOR B"/>
    <property type="match status" value="1"/>
</dbReference>
<name>E1YCF2_9BACT</name>
<dbReference type="InterPro" id="IPR012340">
    <property type="entry name" value="NA-bd_OB-fold"/>
</dbReference>
<sequence>MKTGCIKTGYIIMAESGKINTLKVIKVTRSGIILDGGALGEILISAKEAPADCRLNDNIDVFIYLDSKAQMIATTEKPYAVAGQFALLKVAISNSYGAFLDWGLKQNLRVPVREQKNHMKQDRYYIVFVYNDKNNHIAASSRLDRFLEKLPVNFTEGQQVDLVIGDITPLGYKAIINNIHVGVLYKNEVFQILEQGQEVKGFIKKVREDGKIDLSLQKSDAKALDDLSSKILNTLKEQGGSLEISDKSLPEEIYRLFGVSKKRYKSAIGALYKKRMINVEKQSISLIHKPEKKPLENVKRGFSRNIRHNKITIKR</sequence>
<evidence type="ECO:0000259" key="3">
    <source>
        <dbReference type="Pfam" id="PF17783"/>
    </source>
</evidence>
<evidence type="ECO:0000259" key="2">
    <source>
        <dbReference type="Pfam" id="PF13509"/>
    </source>
</evidence>
<dbReference type="InterPro" id="IPR039566">
    <property type="entry name" value="CvfB_S1_st"/>
</dbReference>
<comment type="similarity">
    <text evidence="1">Belongs to the CvfB family.</text>
</comment>
<organism evidence="4">
    <name type="scientific">uncultured Desulfobacterium sp</name>
    <dbReference type="NCBI Taxonomy" id="201089"/>
    <lineage>
        <taxon>Bacteria</taxon>
        <taxon>Pseudomonadati</taxon>
        <taxon>Thermodesulfobacteriota</taxon>
        <taxon>Desulfobacteria</taxon>
        <taxon>Desulfobacterales</taxon>
        <taxon>Desulfobacteriaceae</taxon>
        <taxon>Desulfobacterium</taxon>
        <taxon>environmental samples</taxon>
    </lineage>
</organism>
<dbReference type="EMBL" id="FR695868">
    <property type="protein sequence ID" value="CBX28246.1"/>
    <property type="molecule type" value="Genomic_DNA"/>
</dbReference>
<evidence type="ECO:0008006" key="5">
    <source>
        <dbReference type="Google" id="ProtNLM"/>
    </source>
</evidence>
<reference evidence="4" key="1">
    <citation type="journal article" date="2011" name="Environ. Microbiol.">
        <title>Genomic insights into the metabolic potential of the polycyclic aromatic hydrocarbon degrading sulfate-reducing Deltaproteobacterium N47.</title>
        <authorList>
            <person name="Bergmann F."/>
            <person name="Selesi D."/>
            <person name="Weinmaier T."/>
            <person name="Tischler P."/>
            <person name="Rattei T."/>
            <person name="Meckenstock R.U."/>
        </authorList>
    </citation>
    <scope>NUCLEOTIDE SEQUENCE</scope>
</reference>
<feature type="domain" description="Conserved virulence factor B first S1" evidence="2">
    <location>
        <begin position="83"/>
        <end position="140"/>
    </location>
</feature>
<protein>
    <recommendedName>
        <fullName evidence="5">GntR family transcriptional regulator</fullName>
    </recommendedName>
</protein>
<dbReference type="Pfam" id="PF13509">
    <property type="entry name" value="S1_2"/>
    <property type="match status" value="2"/>
</dbReference>
<evidence type="ECO:0000313" key="4">
    <source>
        <dbReference type="EMBL" id="CBX28246.1"/>
    </source>
</evidence>
<dbReference type="Gene3D" id="1.10.10.10">
    <property type="entry name" value="Winged helix-like DNA-binding domain superfamily/Winged helix DNA-binding domain"/>
    <property type="match status" value="1"/>
</dbReference>
<dbReference type="PIRSF" id="PIRSF012524">
    <property type="entry name" value="YitL_S1"/>
    <property type="match status" value="1"/>
</dbReference>
<dbReference type="InterPro" id="IPR040764">
    <property type="entry name" value="CvfB_WH"/>
</dbReference>
<dbReference type="InterPro" id="IPR014464">
    <property type="entry name" value="CvfB_fam"/>
</dbReference>
<dbReference type="InterPro" id="IPR036388">
    <property type="entry name" value="WH-like_DNA-bd_sf"/>
</dbReference>
<dbReference type="AlphaFoldDB" id="E1YCF2"/>
<feature type="domain" description="Conserved virulence factor B-like winged helix" evidence="3">
    <location>
        <begin position="230"/>
        <end position="286"/>
    </location>
</feature>
<feature type="domain" description="Conserved virulence factor B first S1" evidence="2">
    <location>
        <begin position="17"/>
        <end position="75"/>
    </location>
</feature>
<dbReference type="Gene3D" id="2.40.50.140">
    <property type="entry name" value="Nucleic acid-binding proteins"/>
    <property type="match status" value="1"/>
</dbReference>